<evidence type="ECO:0000313" key="2">
    <source>
        <dbReference type="Proteomes" id="UP000248724"/>
    </source>
</evidence>
<protein>
    <submittedName>
        <fullName evidence="1">Uncharacterized protein</fullName>
    </submittedName>
</protein>
<reference evidence="1 2" key="1">
    <citation type="journal article" date="2017" name="Nature">
        <title>Atmospheric trace gases support primary production in Antarctic desert surface soil.</title>
        <authorList>
            <person name="Ji M."/>
            <person name="Greening C."/>
            <person name="Vanwonterghem I."/>
            <person name="Carere C.R."/>
            <person name="Bay S.K."/>
            <person name="Steen J.A."/>
            <person name="Montgomery K."/>
            <person name="Lines T."/>
            <person name="Beardall J."/>
            <person name="van Dorst J."/>
            <person name="Snape I."/>
            <person name="Stott M.B."/>
            <person name="Hugenholtz P."/>
            <person name="Ferrari B.C."/>
        </authorList>
    </citation>
    <scope>NUCLEOTIDE SEQUENCE [LARGE SCALE GENOMIC DNA]</scope>
    <source>
        <strain evidence="1">RRmetagenome_bin12</strain>
    </source>
</reference>
<dbReference type="AlphaFoldDB" id="A0A2W5ZFY1"/>
<name>A0A2W5ZFY1_9BACT</name>
<sequence length="71" mass="7429">MAGRGQRDPAYGGTALAGDPYRRLVRPQCRHADWFQADGTHFKTSSGSGANAYADLIAGSIPPPPTTTTAP</sequence>
<accession>A0A2W5ZFY1</accession>
<dbReference type="EMBL" id="QHBU01000101">
    <property type="protein sequence ID" value="PZR81676.1"/>
    <property type="molecule type" value="Genomic_DNA"/>
</dbReference>
<proteinExistence type="predicted"/>
<gene>
    <name evidence="1" type="ORF">DLM65_05420</name>
</gene>
<comment type="caution">
    <text evidence="1">The sequence shown here is derived from an EMBL/GenBank/DDBJ whole genome shotgun (WGS) entry which is preliminary data.</text>
</comment>
<evidence type="ECO:0000313" key="1">
    <source>
        <dbReference type="EMBL" id="PZR81676.1"/>
    </source>
</evidence>
<organism evidence="1 2">
    <name type="scientific">Candidatus Aeolococcus gillhamiae</name>
    <dbReference type="NCBI Taxonomy" id="3127015"/>
    <lineage>
        <taxon>Bacteria</taxon>
        <taxon>Bacillati</taxon>
        <taxon>Candidatus Dormiibacterota</taxon>
        <taxon>Candidatus Dormibacteria</taxon>
        <taxon>Candidatus Aeolococcales</taxon>
        <taxon>Candidatus Aeolococcaceae</taxon>
        <taxon>Candidatus Aeolococcus</taxon>
    </lineage>
</organism>
<dbReference type="Proteomes" id="UP000248724">
    <property type="component" value="Unassembled WGS sequence"/>
</dbReference>